<evidence type="ECO:0000313" key="6">
    <source>
        <dbReference type="EMBL" id="MFD2416630.1"/>
    </source>
</evidence>
<dbReference type="Pfam" id="PF00126">
    <property type="entry name" value="HTH_1"/>
    <property type="match status" value="1"/>
</dbReference>
<dbReference type="Pfam" id="PF03466">
    <property type="entry name" value="LysR_substrate"/>
    <property type="match status" value="1"/>
</dbReference>
<dbReference type="EMBL" id="JBHUKR010000006">
    <property type="protein sequence ID" value="MFD2416630.1"/>
    <property type="molecule type" value="Genomic_DNA"/>
</dbReference>
<dbReference type="InterPro" id="IPR050389">
    <property type="entry name" value="LysR-type_TF"/>
</dbReference>
<evidence type="ECO:0000256" key="4">
    <source>
        <dbReference type="ARBA" id="ARBA00023163"/>
    </source>
</evidence>
<dbReference type="CDD" id="cd08417">
    <property type="entry name" value="PBP2_Nitroaromatics_like"/>
    <property type="match status" value="1"/>
</dbReference>
<dbReference type="PANTHER" id="PTHR30118">
    <property type="entry name" value="HTH-TYPE TRANSCRIPTIONAL REGULATOR LEUO-RELATED"/>
    <property type="match status" value="1"/>
</dbReference>
<keyword evidence="3" id="KW-0238">DNA-binding</keyword>
<dbReference type="InterPro" id="IPR005119">
    <property type="entry name" value="LysR_subst-bd"/>
</dbReference>
<dbReference type="RefSeq" id="WP_378263592.1">
    <property type="nucleotide sequence ID" value="NZ_JBHUKR010000006.1"/>
</dbReference>
<organism evidence="6 7">
    <name type="scientific">Amycolatopsis pigmentata</name>
    <dbReference type="NCBI Taxonomy" id="450801"/>
    <lineage>
        <taxon>Bacteria</taxon>
        <taxon>Bacillati</taxon>
        <taxon>Actinomycetota</taxon>
        <taxon>Actinomycetes</taxon>
        <taxon>Pseudonocardiales</taxon>
        <taxon>Pseudonocardiaceae</taxon>
        <taxon>Amycolatopsis</taxon>
    </lineage>
</organism>
<comment type="similarity">
    <text evidence="1">Belongs to the LysR transcriptional regulatory family.</text>
</comment>
<accession>A0ABW5FPQ6</accession>
<feature type="domain" description="HTH lysR-type" evidence="5">
    <location>
        <begin position="11"/>
        <end position="68"/>
    </location>
</feature>
<dbReference type="SUPFAM" id="SSF46785">
    <property type="entry name" value="Winged helix' DNA-binding domain"/>
    <property type="match status" value="1"/>
</dbReference>
<evidence type="ECO:0000313" key="7">
    <source>
        <dbReference type="Proteomes" id="UP001597417"/>
    </source>
</evidence>
<evidence type="ECO:0000256" key="2">
    <source>
        <dbReference type="ARBA" id="ARBA00023015"/>
    </source>
</evidence>
<dbReference type="SUPFAM" id="SSF53850">
    <property type="entry name" value="Periplasmic binding protein-like II"/>
    <property type="match status" value="1"/>
</dbReference>
<evidence type="ECO:0000256" key="1">
    <source>
        <dbReference type="ARBA" id="ARBA00009437"/>
    </source>
</evidence>
<protein>
    <submittedName>
        <fullName evidence="6">LysR family transcriptional regulator</fullName>
    </submittedName>
</protein>
<comment type="caution">
    <text evidence="6">The sequence shown here is derived from an EMBL/GenBank/DDBJ whole genome shotgun (WGS) entry which is preliminary data.</text>
</comment>
<evidence type="ECO:0000259" key="5">
    <source>
        <dbReference type="PROSITE" id="PS50931"/>
    </source>
</evidence>
<dbReference type="PRINTS" id="PR00039">
    <property type="entry name" value="HTHLYSR"/>
</dbReference>
<proteinExistence type="inferred from homology"/>
<dbReference type="PANTHER" id="PTHR30118:SF15">
    <property type="entry name" value="TRANSCRIPTIONAL REGULATORY PROTEIN"/>
    <property type="match status" value="1"/>
</dbReference>
<sequence length="306" mass="33645">MGTPAMALSGIDLNLLVALDALLAECNVTRAAERTSVGQPAMSASLARLRKHFGDPLLVKQGRGMVATPLAASLVQPVRDAIVAVEAVMGSRATFDPSTDHRSFTVVASDYVGLVLLRPLFARLAVEAPGVRVNIVPVAPDFADQLRRGQVDMLIMPTAVVGEQPFPHTRLFSERFLLACDRDNPEVGERVTPEDFRKLHYLSYSIGPLQSLAEIEMAESGIEFSIEVRTQSFMITPFLLAGTRLVSLVQERLGRSIADYTGIRMMEPPVPLRPVVEAMYWNARHTEDPAHRWLRSRITQLAAHLA</sequence>
<dbReference type="InterPro" id="IPR000847">
    <property type="entry name" value="LysR_HTH_N"/>
</dbReference>
<keyword evidence="4" id="KW-0804">Transcription</keyword>
<dbReference type="InterPro" id="IPR037402">
    <property type="entry name" value="YidZ_PBP2"/>
</dbReference>
<dbReference type="InterPro" id="IPR036388">
    <property type="entry name" value="WH-like_DNA-bd_sf"/>
</dbReference>
<name>A0ABW5FPQ6_9PSEU</name>
<dbReference type="PROSITE" id="PS50931">
    <property type="entry name" value="HTH_LYSR"/>
    <property type="match status" value="1"/>
</dbReference>
<dbReference type="Proteomes" id="UP001597417">
    <property type="component" value="Unassembled WGS sequence"/>
</dbReference>
<evidence type="ECO:0000256" key="3">
    <source>
        <dbReference type="ARBA" id="ARBA00023125"/>
    </source>
</evidence>
<gene>
    <name evidence="6" type="ORF">ACFSXZ_09870</name>
</gene>
<dbReference type="InterPro" id="IPR036390">
    <property type="entry name" value="WH_DNA-bd_sf"/>
</dbReference>
<reference evidence="7" key="1">
    <citation type="journal article" date="2019" name="Int. J. Syst. Evol. Microbiol.">
        <title>The Global Catalogue of Microorganisms (GCM) 10K type strain sequencing project: providing services to taxonomists for standard genome sequencing and annotation.</title>
        <authorList>
            <consortium name="The Broad Institute Genomics Platform"/>
            <consortium name="The Broad Institute Genome Sequencing Center for Infectious Disease"/>
            <person name="Wu L."/>
            <person name="Ma J."/>
        </authorList>
    </citation>
    <scope>NUCLEOTIDE SEQUENCE [LARGE SCALE GENOMIC DNA]</scope>
    <source>
        <strain evidence="7">CGMCC 4.7645</strain>
    </source>
</reference>
<dbReference type="Gene3D" id="3.40.190.10">
    <property type="entry name" value="Periplasmic binding protein-like II"/>
    <property type="match status" value="2"/>
</dbReference>
<keyword evidence="2" id="KW-0805">Transcription regulation</keyword>
<keyword evidence="7" id="KW-1185">Reference proteome</keyword>
<dbReference type="Gene3D" id="1.10.10.10">
    <property type="entry name" value="Winged helix-like DNA-binding domain superfamily/Winged helix DNA-binding domain"/>
    <property type="match status" value="1"/>
</dbReference>